<reference evidence="6" key="1">
    <citation type="submission" date="2022-12" db="EMBL/GenBank/DDBJ databases">
        <title>Paraconexibacter alkalitolerans sp. nov. and Baekduia alba sp. nov., isolated from soil and emended description of the genera Paraconexibacter (Chun et al., 2020) and Baekduia (An et al., 2020).</title>
        <authorList>
            <person name="Vieira S."/>
            <person name="Huber K.J."/>
            <person name="Geppert A."/>
            <person name="Wolf J."/>
            <person name="Neumann-Schaal M."/>
            <person name="Muesken M."/>
            <person name="Overmann J."/>
        </authorList>
    </citation>
    <scope>NUCLEOTIDE SEQUENCE</scope>
    <source>
        <strain evidence="6">AEG42_29</strain>
    </source>
</reference>
<dbReference type="GO" id="GO:0009055">
    <property type="term" value="F:electron transfer activity"/>
    <property type="evidence" value="ECO:0007669"/>
    <property type="project" value="InterPro"/>
</dbReference>
<feature type="region of interest" description="Disordered" evidence="3">
    <location>
        <begin position="24"/>
        <end position="51"/>
    </location>
</feature>
<name>A0AAU7AVQ4_9ACTN</name>
<dbReference type="Pfam" id="PF00127">
    <property type="entry name" value="Copper-bind"/>
    <property type="match status" value="1"/>
</dbReference>
<evidence type="ECO:0000256" key="3">
    <source>
        <dbReference type="SAM" id="MobiDB-lite"/>
    </source>
</evidence>
<dbReference type="EMBL" id="CP114014">
    <property type="protein sequence ID" value="XAY05683.1"/>
    <property type="molecule type" value="Genomic_DNA"/>
</dbReference>
<dbReference type="Gene3D" id="2.60.40.420">
    <property type="entry name" value="Cupredoxins - blue copper proteins"/>
    <property type="match status" value="1"/>
</dbReference>
<keyword evidence="2" id="KW-0186">Copper</keyword>
<dbReference type="PROSITE" id="PS51257">
    <property type="entry name" value="PROKAR_LIPOPROTEIN"/>
    <property type="match status" value="1"/>
</dbReference>
<evidence type="ECO:0000256" key="2">
    <source>
        <dbReference type="ARBA" id="ARBA00023008"/>
    </source>
</evidence>
<feature type="domain" description="Blue (type 1) copper" evidence="5">
    <location>
        <begin position="61"/>
        <end position="139"/>
    </location>
</feature>
<protein>
    <recommendedName>
        <fullName evidence="5">Blue (type 1) copper domain-containing protein</fullName>
    </recommendedName>
</protein>
<dbReference type="InterPro" id="IPR008972">
    <property type="entry name" value="Cupredoxin"/>
</dbReference>
<evidence type="ECO:0000259" key="5">
    <source>
        <dbReference type="Pfam" id="PF00127"/>
    </source>
</evidence>
<dbReference type="InterPro" id="IPR052721">
    <property type="entry name" value="ET_Amicyanin"/>
</dbReference>
<dbReference type="SUPFAM" id="SSF49503">
    <property type="entry name" value="Cupredoxins"/>
    <property type="match status" value="1"/>
</dbReference>
<evidence type="ECO:0000313" key="6">
    <source>
        <dbReference type="EMBL" id="XAY05683.1"/>
    </source>
</evidence>
<gene>
    <name evidence="6" type="ORF">DSM112329_02541</name>
</gene>
<evidence type="ECO:0000256" key="4">
    <source>
        <dbReference type="SAM" id="SignalP"/>
    </source>
</evidence>
<keyword evidence="4" id="KW-0732">Signal</keyword>
<feature type="signal peptide" evidence="4">
    <location>
        <begin position="1"/>
        <end position="19"/>
    </location>
</feature>
<dbReference type="KEGG" id="parq:DSM112329_02541"/>
<dbReference type="AlphaFoldDB" id="A0AAU7AVQ4"/>
<evidence type="ECO:0000256" key="1">
    <source>
        <dbReference type="ARBA" id="ARBA00022723"/>
    </source>
</evidence>
<keyword evidence="1" id="KW-0479">Metal-binding</keyword>
<dbReference type="GO" id="GO:0005507">
    <property type="term" value="F:copper ion binding"/>
    <property type="evidence" value="ECO:0007669"/>
    <property type="project" value="InterPro"/>
</dbReference>
<proteinExistence type="predicted"/>
<dbReference type="RefSeq" id="WP_354702187.1">
    <property type="nucleotide sequence ID" value="NZ_CP114014.1"/>
</dbReference>
<sequence length="139" mass="14714">MLPSSRALSLLAVLASVVAVTGCGGDDEDSGGGGTTSLNRQESGLAPTKADGAVHVRMRLAQSGNFKYVPQTVTVKKGQKIVWTNPQGSTTHDVKGLDDDFRSDELKRGDTFTYTADKTGLIDYECTIHPGMLGTIIVQ</sequence>
<organism evidence="6">
    <name type="scientific">Paraconexibacter sp. AEG42_29</name>
    <dbReference type="NCBI Taxonomy" id="2997339"/>
    <lineage>
        <taxon>Bacteria</taxon>
        <taxon>Bacillati</taxon>
        <taxon>Actinomycetota</taxon>
        <taxon>Thermoleophilia</taxon>
        <taxon>Solirubrobacterales</taxon>
        <taxon>Paraconexibacteraceae</taxon>
        <taxon>Paraconexibacter</taxon>
    </lineage>
</organism>
<dbReference type="PANTHER" id="PTHR36507:SF1">
    <property type="entry name" value="BLL1555 PROTEIN"/>
    <property type="match status" value="1"/>
</dbReference>
<feature type="chain" id="PRO_5043649720" description="Blue (type 1) copper domain-containing protein" evidence="4">
    <location>
        <begin position="20"/>
        <end position="139"/>
    </location>
</feature>
<dbReference type="PANTHER" id="PTHR36507">
    <property type="entry name" value="BLL1555 PROTEIN"/>
    <property type="match status" value="1"/>
</dbReference>
<accession>A0AAU7AVQ4</accession>
<dbReference type="InterPro" id="IPR000923">
    <property type="entry name" value="BlueCu_1"/>
</dbReference>